<accession>M7ZCJ5</accession>
<dbReference type="Gene3D" id="2.30.240.10">
    <property type="entry name" value="At5g01610-like"/>
    <property type="match status" value="1"/>
</dbReference>
<protein>
    <submittedName>
        <fullName evidence="2">Uncharacterized protein</fullName>
    </submittedName>
</protein>
<dbReference type="InterPro" id="IPR007493">
    <property type="entry name" value="DUF538"/>
</dbReference>
<dbReference type="EMBL" id="KD281859">
    <property type="protein sequence ID" value="EMS45819.1"/>
    <property type="molecule type" value="Genomic_DNA"/>
</dbReference>
<dbReference type="InterPro" id="IPR036758">
    <property type="entry name" value="At5g01610-like"/>
</dbReference>
<sequence length="260" mass="29658">MTEDNEEEEDDDNYVPPEYSDAATGEAAEDQEEPDDVPDDDDLRWVIVDARTQCESQKEKLKFDCRLIETTRRDNSLSAAKADWDHKKRQQFVDSKSSKEVYRPNNVYKKVAREVIEVNREGAEVYHGAALCAEKAVELLAETNMPLGLLPLADIEEVGYNRTTGFVWLRQKKALTHTFKQIGRLVSYATEVTALVEDRKMKRITGVKSKELLIWVTVCDMYIDKNDHSKITFKTPTGLGRTFPVTAYGKDDDNKNDVAK</sequence>
<dbReference type="eggNOG" id="ENOG502S0BP">
    <property type="taxonomic scope" value="Eukaryota"/>
</dbReference>
<feature type="compositionally biased region" description="Acidic residues" evidence="1">
    <location>
        <begin position="1"/>
        <end position="13"/>
    </location>
</feature>
<dbReference type="SUPFAM" id="SSF141562">
    <property type="entry name" value="At5g01610-like"/>
    <property type="match status" value="1"/>
</dbReference>
<evidence type="ECO:0000256" key="1">
    <source>
        <dbReference type="SAM" id="MobiDB-lite"/>
    </source>
</evidence>
<evidence type="ECO:0000313" key="2">
    <source>
        <dbReference type="EMBL" id="EMS45819.1"/>
    </source>
</evidence>
<organism evidence="2">
    <name type="scientific">Triticum urartu</name>
    <name type="common">Red wild einkorn</name>
    <name type="synonym">Crithodium urartu</name>
    <dbReference type="NCBI Taxonomy" id="4572"/>
    <lineage>
        <taxon>Eukaryota</taxon>
        <taxon>Viridiplantae</taxon>
        <taxon>Streptophyta</taxon>
        <taxon>Embryophyta</taxon>
        <taxon>Tracheophyta</taxon>
        <taxon>Spermatophyta</taxon>
        <taxon>Magnoliopsida</taxon>
        <taxon>Liliopsida</taxon>
        <taxon>Poales</taxon>
        <taxon>Poaceae</taxon>
        <taxon>BOP clade</taxon>
        <taxon>Pooideae</taxon>
        <taxon>Triticodae</taxon>
        <taxon>Triticeae</taxon>
        <taxon>Triticinae</taxon>
        <taxon>Triticum</taxon>
    </lineage>
</organism>
<dbReference type="PANTHER" id="PTHR31676:SF201">
    <property type="entry name" value="OS01G0210600 PROTEIN"/>
    <property type="match status" value="1"/>
</dbReference>
<dbReference type="AlphaFoldDB" id="M7ZCJ5"/>
<reference evidence="2" key="1">
    <citation type="journal article" date="2013" name="Nature">
        <title>Draft genome of the wheat A-genome progenitor Triticum urartu.</title>
        <authorList>
            <person name="Ling H.Q."/>
            <person name="Zhao S."/>
            <person name="Liu D."/>
            <person name="Wang J."/>
            <person name="Sun H."/>
            <person name="Zhang C."/>
            <person name="Fan H."/>
            <person name="Li D."/>
            <person name="Dong L."/>
            <person name="Tao Y."/>
            <person name="Gao C."/>
            <person name="Wu H."/>
            <person name="Li Y."/>
            <person name="Cui Y."/>
            <person name="Guo X."/>
            <person name="Zheng S."/>
            <person name="Wang B."/>
            <person name="Yu K."/>
            <person name="Liang Q."/>
            <person name="Yang W."/>
            <person name="Lou X."/>
            <person name="Chen J."/>
            <person name="Feng M."/>
            <person name="Jian J."/>
            <person name="Zhang X."/>
            <person name="Luo G."/>
            <person name="Jiang Y."/>
            <person name="Liu J."/>
            <person name="Wang Z."/>
            <person name="Sha Y."/>
            <person name="Zhang B."/>
            <person name="Wu H."/>
            <person name="Tang D."/>
            <person name="Shen Q."/>
            <person name="Xue P."/>
            <person name="Zou S."/>
            <person name="Wang X."/>
            <person name="Liu X."/>
            <person name="Wang F."/>
            <person name="Yang Y."/>
            <person name="An X."/>
            <person name="Dong Z."/>
            <person name="Zhang K."/>
            <person name="Zhang X."/>
            <person name="Luo M.C."/>
            <person name="Dvorak J."/>
            <person name="Tong Y."/>
            <person name="Wang J."/>
            <person name="Yang H."/>
            <person name="Li Z."/>
            <person name="Wang D."/>
            <person name="Zhang A."/>
            <person name="Wang J."/>
        </authorList>
    </citation>
    <scope>NUCLEOTIDE SEQUENCE</scope>
</reference>
<name>M7ZCJ5_TRIUA</name>
<dbReference type="PANTHER" id="PTHR31676">
    <property type="entry name" value="T31J12.3 PROTEIN-RELATED"/>
    <property type="match status" value="1"/>
</dbReference>
<dbReference type="Pfam" id="PF04398">
    <property type="entry name" value="DUF538"/>
    <property type="match status" value="1"/>
</dbReference>
<feature type="region of interest" description="Disordered" evidence="1">
    <location>
        <begin position="1"/>
        <end position="41"/>
    </location>
</feature>
<dbReference type="STRING" id="4572.M7ZCJ5"/>
<proteinExistence type="predicted"/>
<feature type="compositionally biased region" description="Acidic residues" evidence="1">
    <location>
        <begin position="27"/>
        <end position="41"/>
    </location>
</feature>
<gene>
    <name evidence="2" type="ORF">TRIUR3_21435</name>
</gene>